<evidence type="ECO:0000313" key="2">
    <source>
        <dbReference type="EMBL" id="AIF47131.1"/>
    </source>
</evidence>
<dbReference type="InterPro" id="IPR036390">
    <property type="entry name" value="WH_DNA-bd_sf"/>
</dbReference>
<dbReference type="Gene3D" id="1.10.10.10">
    <property type="entry name" value="Winged helix-like DNA-binding domain superfamily/Winged helix DNA-binding domain"/>
    <property type="match status" value="1"/>
</dbReference>
<dbReference type="HOGENOM" id="CLU_097806_4_1_6"/>
<accession>A0A075JYJ4</accession>
<dbReference type="PRINTS" id="PR00778">
    <property type="entry name" value="HTHARSR"/>
</dbReference>
<dbReference type="AlphaFoldDB" id="A0A075JYJ4"/>
<dbReference type="PATRIC" id="fig|1217721.7.peg.1564"/>
<dbReference type="InterPro" id="IPR036388">
    <property type="entry name" value="WH-like_DNA-bd_sf"/>
</dbReference>
<name>A0A075JYJ4_9GAMM</name>
<evidence type="ECO:0000259" key="1">
    <source>
        <dbReference type="SMART" id="SM00418"/>
    </source>
</evidence>
<reference evidence="2 3" key="1">
    <citation type="submission" date="2014-07" db="EMBL/GenBank/DDBJ databases">
        <title>Complete Genome Sequence of Dyella japonica Strain A8 Isolated from Malaysian Tropical Soil.</title>
        <authorList>
            <person name="Hui R.K.H."/>
            <person name="Chen J.-W."/>
            <person name="Chan K.-G."/>
            <person name="Leung F.C.C."/>
        </authorList>
    </citation>
    <scope>NUCLEOTIDE SEQUENCE [LARGE SCALE GENOMIC DNA]</scope>
    <source>
        <strain evidence="2 3">A8</strain>
    </source>
</reference>
<proteinExistence type="predicted"/>
<dbReference type="KEGG" id="dja:HY57_07515"/>
<dbReference type="Proteomes" id="UP000027987">
    <property type="component" value="Chromosome"/>
</dbReference>
<dbReference type="SUPFAM" id="SSF46785">
    <property type="entry name" value="Winged helix' DNA-binding domain"/>
    <property type="match status" value="1"/>
</dbReference>
<keyword evidence="3" id="KW-1185">Reference proteome</keyword>
<dbReference type="RefSeq" id="WP_019466392.1">
    <property type="nucleotide sequence ID" value="NZ_ALOY01000173.1"/>
</dbReference>
<dbReference type="InterPro" id="IPR011991">
    <property type="entry name" value="ArsR-like_HTH"/>
</dbReference>
<organism evidence="2 3">
    <name type="scientific">Dyella japonica A8</name>
    <dbReference type="NCBI Taxonomy" id="1217721"/>
    <lineage>
        <taxon>Bacteria</taxon>
        <taxon>Pseudomonadati</taxon>
        <taxon>Pseudomonadota</taxon>
        <taxon>Gammaproteobacteria</taxon>
        <taxon>Lysobacterales</taxon>
        <taxon>Rhodanobacteraceae</taxon>
        <taxon>Dyella</taxon>
    </lineage>
</organism>
<dbReference type="InterPro" id="IPR001845">
    <property type="entry name" value="HTH_ArsR_DNA-bd_dom"/>
</dbReference>
<dbReference type="Pfam" id="PF12840">
    <property type="entry name" value="HTH_20"/>
    <property type="match status" value="1"/>
</dbReference>
<protein>
    <submittedName>
        <fullName evidence="2">ArsR family transcriptional regulator</fullName>
    </submittedName>
</protein>
<feature type="domain" description="HTH arsR-type" evidence="1">
    <location>
        <begin position="16"/>
        <end position="98"/>
    </location>
</feature>
<dbReference type="OrthoDB" id="8565358at2"/>
<dbReference type="STRING" id="1217721.HY57_07515"/>
<evidence type="ECO:0000313" key="3">
    <source>
        <dbReference type="Proteomes" id="UP000027987"/>
    </source>
</evidence>
<sequence length="128" mass="14097">MRPLTHPSIDDVTVEGILHALSDPVRAAIYWQLSCADSANTCSAFLKMEDRCIPKSTLSQHFRALREAGLIRSERRGVEMLNTTRCSEIEQRFPGLLPAIRNAQSIQCAARKQDVEPALAAGQHARGG</sequence>
<dbReference type="GO" id="GO:0003700">
    <property type="term" value="F:DNA-binding transcription factor activity"/>
    <property type="evidence" value="ECO:0007669"/>
    <property type="project" value="InterPro"/>
</dbReference>
<dbReference type="EMBL" id="CP008884">
    <property type="protein sequence ID" value="AIF47131.1"/>
    <property type="molecule type" value="Genomic_DNA"/>
</dbReference>
<gene>
    <name evidence="2" type="ORF">HY57_07515</name>
</gene>
<dbReference type="SMART" id="SM00418">
    <property type="entry name" value="HTH_ARSR"/>
    <property type="match status" value="1"/>
</dbReference>
<dbReference type="CDD" id="cd00090">
    <property type="entry name" value="HTH_ARSR"/>
    <property type="match status" value="1"/>
</dbReference>